<evidence type="ECO:0000259" key="1">
    <source>
        <dbReference type="Pfam" id="PF14300"/>
    </source>
</evidence>
<evidence type="ECO:0000313" key="3">
    <source>
        <dbReference type="Proteomes" id="UP000678228"/>
    </source>
</evidence>
<protein>
    <recommendedName>
        <fullName evidence="1">DNA mimic protein DMP19 C-terminal domain-containing protein</fullName>
    </recommendedName>
</protein>
<keyword evidence="3" id="KW-1185">Reference proteome</keyword>
<dbReference type="Proteomes" id="UP000678228">
    <property type="component" value="Unassembled WGS sequence"/>
</dbReference>
<dbReference type="RefSeq" id="WP_210596622.1">
    <property type="nucleotide sequence ID" value="NZ_JAGKSQ010000002.1"/>
</dbReference>
<reference evidence="2" key="1">
    <citation type="submission" date="2021-03" db="EMBL/GenBank/DDBJ databases">
        <title>Bacillus suaedae sp. nov., isolated from Suaeda aralocaspica.</title>
        <authorList>
            <person name="Lei R.F.R."/>
        </authorList>
    </citation>
    <scope>NUCLEOTIDE SEQUENCE</scope>
    <source>
        <strain evidence="2">YZJH907-2</strain>
    </source>
</reference>
<name>A0A940WYJ9_9BACI</name>
<proteinExistence type="predicted"/>
<dbReference type="AlphaFoldDB" id="A0A940WYJ9"/>
<feature type="domain" description="DNA mimic protein DMP19 C-terminal" evidence="1">
    <location>
        <begin position="23"/>
        <end position="134"/>
    </location>
</feature>
<dbReference type="EMBL" id="JAGKSQ010000002">
    <property type="protein sequence ID" value="MBP3950955.1"/>
    <property type="molecule type" value="Genomic_DNA"/>
</dbReference>
<organism evidence="2 3">
    <name type="scientific">Halalkalibacter suaedae</name>
    <dbReference type="NCBI Taxonomy" id="2822140"/>
    <lineage>
        <taxon>Bacteria</taxon>
        <taxon>Bacillati</taxon>
        <taxon>Bacillota</taxon>
        <taxon>Bacilli</taxon>
        <taxon>Bacillales</taxon>
        <taxon>Bacillaceae</taxon>
        <taxon>Halalkalibacter</taxon>
    </lineage>
</organism>
<comment type="caution">
    <text evidence="2">The sequence shown here is derived from an EMBL/GenBank/DDBJ whole genome shotgun (WGS) entry which is preliminary data.</text>
</comment>
<dbReference type="InterPro" id="IPR025402">
    <property type="entry name" value="DMP19_C"/>
</dbReference>
<gene>
    <name evidence="2" type="ORF">J7W16_07380</name>
</gene>
<evidence type="ECO:0000313" key="2">
    <source>
        <dbReference type="EMBL" id="MBP3950955.1"/>
    </source>
</evidence>
<sequence length="143" mass="16904">MNKVEIWNFMVETLSQVDLMSANEKDHEAALVYHFYSEVESGGHEGLLNWLSDYIEKVGSTKYFEDLSQYLEKIDASEYAVIERTYGEQLWKLFKALEADEKKEDAFYEVIQKADEAYYALEGKLEKRLEAYFSQIYVMYLKQ</sequence>
<accession>A0A940WYJ9</accession>
<dbReference type="Pfam" id="PF14300">
    <property type="entry name" value="DMP19"/>
    <property type="match status" value="1"/>
</dbReference>